<feature type="transmembrane region" description="Helical" evidence="1">
    <location>
        <begin position="70"/>
        <end position="92"/>
    </location>
</feature>
<reference evidence="3" key="1">
    <citation type="submission" date="2017-02" db="EMBL/GenBank/DDBJ databases">
        <authorList>
            <person name="Varghese N."/>
            <person name="Submissions S."/>
        </authorList>
    </citation>
    <scope>NUCLEOTIDE SEQUENCE [LARGE SCALE GENOMIC DNA]</scope>
    <source>
        <strain evidence="3">DSM 22385</strain>
    </source>
</reference>
<dbReference type="STRING" id="572036.SAMN05661099_2053"/>
<name>A0A1T5CYW3_9SPHI</name>
<evidence type="ECO:0000313" key="2">
    <source>
        <dbReference type="EMBL" id="SKB64708.1"/>
    </source>
</evidence>
<gene>
    <name evidence="2" type="ORF">SAMN05661099_2053</name>
</gene>
<keyword evidence="1" id="KW-0472">Membrane</keyword>
<organism evidence="2 3">
    <name type="scientific">Daejeonella lutea</name>
    <dbReference type="NCBI Taxonomy" id="572036"/>
    <lineage>
        <taxon>Bacteria</taxon>
        <taxon>Pseudomonadati</taxon>
        <taxon>Bacteroidota</taxon>
        <taxon>Sphingobacteriia</taxon>
        <taxon>Sphingobacteriales</taxon>
        <taxon>Sphingobacteriaceae</taxon>
        <taxon>Daejeonella</taxon>
    </lineage>
</organism>
<dbReference type="Proteomes" id="UP000189981">
    <property type="component" value="Unassembled WGS sequence"/>
</dbReference>
<evidence type="ECO:0000313" key="3">
    <source>
        <dbReference type="Proteomes" id="UP000189981"/>
    </source>
</evidence>
<keyword evidence="3" id="KW-1185">Reference proteome</keyword>
<accession>A0A1T5CYW3</accession>
<keyword evidence="1" id="KW-0812">Transmembrane</keyword>
<feature type="transmembrane region" description="Helical" evidence="1">
    <location>
        <begin position="40"/>
        <end position="58"/>
    </location>
</feature>
<sequence>MSITRFLIYFVLFNILLAIPPFVIHHHFKELDLLIPRFDKMFIVFSIITFVIYLFASWRMSVSVKSSGQALLASIAVKLLLYMVIAFVYISQNTVNPAKFMICFFYLYFFHTVFEIYCLLCNLRNQKIK</sequence>
<evidence type="ECO:0000256" key="1">
    <source>
        <dbReference type="SAM" id="Phobius"/>
    </source>
</evidence>
<dbReference type="AlphaFoldDB" id="A0A1T5CYW3"/>
<dbReference type="EMBL" id="FUYR01000002">
    <property type="protein sequence ID" value="SKB64708.1"/>
    <property type="molecule type" value="Genomic_DNA"/>
</dbReference>
<keyword evidence="1" id="KW-1133">Transmembrane helix</keyword>
<proteinExistence type="predicted"/>
<protein>
    <submittedName>
        <fullName evidence="2">Uncharacterized protein</fullName>
    </submittedName>
</protein>
<feature type="transmembrane region" description="Helical" evidence="1">
    <location>
        <begin position="98"/>
        <end position="120"/>
    </location>
</feature>
<feature type="transmembrane region" description="Helical" evidence="1">
    <location>
        <begin position="7"/>
        <end position="28"/>
    </location>
</feature>